<accession>A0ABU3HCU2</accession>
<reference evidence="2 3" key="1">
    <citation type="submission" date="2023-07" db="EMBL/GenBank/DDBJ databases">
        <title>Genomic Encyclopedia of Type Strains, Phase IV (KMG-IV): sequencing the most valuable type-strain genomes for metagenomic binning, comparative biology and taxonomic classification.</title>
        <authorList>
            <person name="Goeker M."/>
        </authorList>
    </citation>
    <scope>NUCLEOTIDE SEQUENCE [LARGE SCALE GENOMIC DNA]</scope>
    <source>
        <strain evidence="2 3">T98</strain>
    </source>
</reference>
<keyword evidence="1" id="KW-0812">Transmembrane</keyword>
<dbReference type="EMBL" id="JAUSUY010000024">
    <property type="protein sequence ID" value="MDT3428637.1"/>
    <property type="molecule type" value="Genomic_DNA"/>
</dbReference>
<organism evidence="2 3">
    <name type="scientific">Paenibacillus forsythiae</name>
    <dbReference type="NCBI Taxonomy" id="365616"/>
    <lineage>
        <taxon>Bacteria</taxon>
        <taxon>Bacillati</taxon>
        <taxon>Bacillota</taxon>
        <taxon>Bacilli</taxon>
        <taxon>Bacillales</taxon>
        <taxon>Paenibacillaceae</taxon>
        <taxon>Paenibacillus</taxon>
    </lineage>
</organism>
<dbReference type="RefSeq" id="WP_025698276.1">
    <property type="nucleotide sequence ID" value="NZ_JAUSUY010000024.1"/>
</dbReference>
<proteinExistence type="predicted"/>
<dbReference type="Proteomes" id="UP001248709">
    <property type="component" value="Unassembled WGS sequence"/>
</dbReference>
<keyword evidence="1" id="KW-1133">Transmembrane helix</keyword>
<comment type="caution">
    <text evidence="2">The sequence shown here is derived from an EMBL/GenBank/DDBJ whole genome shotgun (WGS) entry which is preliminary data.</text>
</comment>
<name>A0ABU3HCU2_9BACL</name>
<sequence>MSTAAVVAFYVAVFLWGLRRLRGKGSGPGRLLFGCILGWAAYVNISGIAMIPHLSISSLYIAYFQPVGAAIIRWLGG</sequence>
<evidence type="ECO:0000313" key="2">
    <source>
        <dbReference type="EMBL" id="MDT3428637.1"/>
    </source>
</evidence>
<feature type="transmembrane region" description="Helical" evidence="1">
    <location>
        <begin position="30"/>
        <end position="51"/>
    </location>
</feature>
<evidence type="ECO:0000313" key="3">
    <source>
        <dbReference type="Proteomes" id="UP001248709"/>
    </source>
</evidence>
<gene>
    <name evidence="2" type="ORF">J2Z22_004230</name>
</gene>
<keyword evidence="3" id="KW-1185">Reference proteome</keyword>
<protein>
    <submittedName>
        <fullName evidence="2">Uncharacterized protein</fullName>
    </submittedName>
</protein>
<evidence type="ECO:0000256" key="1">
    <source>
        <dbReference type="SAM" id="Phobius"/>
    </source>
</evidence>
<keyword evidence="1" id="KW-0472">Membrane</keyword>